<keyword evidence="3" id="KW-1185">Reference proteome</keyword>
<dbReference type="Gene3D" id="2.60.120.200">
    <property type="match status" value="1"/>
</dbReference>
<dbReference type="PANTHER" id="PTHR38121">
    <property type="entry name" value="GH16 DOMAIN-CONTAINING PROTEIN"/>
    <property type="match status" value="1"/>
</dbReference>
<dbReference type="AlphaFoldDB" id="A0A9N8J6Y9"/>
<dbReference type="SUPFAM" id="SSF49899">
    <property type="entry name" value="Concanavalin A-like lectins/glucanases"/>
    <property type="match status" value="1"/>
</dbReference>
<dbReference type="InterPro" id="IPR013320">
    <property type="entry name" value="ConA-like_dom_sf"/>
</dbReference>
<comment type="caution">
    <text evidence="2">The sequence shown here is derived from an EMBL/GenBank/DDBJ whole genome shotgun (WGS) entry which is preliminary data.</text>
</comment>
<dbReference type="CDD" id="cd00413">
    <property type="entry name" value="Glyco_hydrolase_16"/>
    <property type="match status" value="1"/>
</dbReference>
<dbReference type="EMBL" id="CAIJEN010000001">
    <property type="protein sequence ID" value="CAD0081930.1"/>
    <property type="molecule type" value="Genomic_DNA"/>
</dbReference>
<evidence type="ECO:0000259" key="1">
    <source>
        <dbReference type="PROSITE" id="PS51762"/>
    </source>
</evidence>
<dbReference type="InterPro" id="IPR000757">
    <property type="entry name" value="Beta-glucanase-like"/>
</dbReference>
<feature type="domain" description="GH16" evidence="1">
    <location>
        <begin position="63"/>
        <end position="341"/>
    </location>
</feature>
<organism evidence="2 3">
    <name type="scientific">Aureobasidium vineae</name>
    <dbReference type="NCBI Taxonomy" id="2773715"/>
    <lineage>
        <taxon>Eukaryota</taxon>
        <taxon>Fungi</taxon>
        <taxon>Dikarya</taxon>
        <taxon>Ascomycota</taxon>
        <taxon>Pezizomycotina</taxon>
        <taxon>Dothideomycetes</taxon>
        <taxon>Dothideomycetidae</taxon>
        <taxon>Dothideales</taxon>
        <taxon>Saccotheciaceae</taxon>
        <taxon>Aureobasidium</taxon>
    </lineage>
</organism>
<sequence>MQLFFLLPSVLLGWTIMFGLAYAALVRARSMPCALRLATLADPCACVPEIGHPRCECGYTINATDGSSPYALFTDFLETDFMHLYKLPDSIDIPASEAVGWAVQAYNITPSAARGPYGKAAEIDNVVLNPLPSRKAWGGEGQLGGAPGLQVWVRSQQDLLGPVGDQMTRSGEIDSLRRDMRYGSFRVSMKMSNVSGTCAAFFWYRNDSQEIDMEYLSRQNIYENSNGSSPINLVVQSPASADANYNAINTSTFRVENLPFKPSAGYHEYRFDWTPERIVFFADGQRLQEFENTFDGDAPDAPGTLMLNHWSTGNEGWSGGPPAQDAVLTLSYVKAYFNSSNATRENEWRNACARDRNWTGRTCPIPDFPAQGIDPQRTGLEDPGKSYFFMYDDYCNVNQTMYPAATGGEPSSGGPSLTSHSPTTWSLLGWTAMFSLFLLGG</sequence>
<proteinExistence type="predicted"/>
<dbReference type="GO" id="GO:0005975">
    <property type="term" value="P:carbohydrate metabolic process"/>
    <property type="evidence" value="ECO:0007669"/>
    <property type="project" value="InterPro"/>
</dbReference>
<gene>
    <name evidence="2" type="ORF">AWRI4619_LOCUS497</name>
</gene>
<name>A0A9N8J6Y9_9PEZI</name>
<reference evidence="2" key="1">
    <citation type="submission" date="2020-06" db="EMBL/GenBank/DDBJ databases">
        <authorList>
            <person name="Onetto C."/>
        </authorList>
    </citation>
    <scope>NUCLEOTIDE SEQUENCE</scope>
</reference>
<dbReference type="PANTHER" id="PTHR38121:SF5">
    <property type="entry name" value="GH16 DOMAIN-CONTAINING PROTEIN"/>
    <property type="match status" value="1"/>
</dbReference>
<dbReference type="GO" id="GO:0004553">
    <property type="term" value="F:hydrolase activity, hydrolyzing O-glycosyl compounds"/>
    <property type="evidence" value="ECO:0007669"/>
    <property type="project" value="InterPro"/>
</dbReference>
<dbReference type="Pfam" id="PF00722">
    <property type="entry name" value="Glyco_hydro_16"/>
    <property type="match status" value="1"/>
</dbReference>
<evidence type="ECO:0000313" key="3">
    <source>
        <dbReference type="Proteomes" id="UP000716446"/>
    </source>
</evidence>
<evidence type="ECO:0000313" key="2">
    <source>
        <dbReference type="EMBL" id="CAD0081930.1"/>
    </source>
</evidence>
<dbReference type="Proteomes" id="UP000716446">
    <property type="component" value="Unassembled WGS sequence"/>
</dbReference>
<accession>A0A9N8J6Y9</accession>
<protein>
    <recommendedName>
        <fullName evidence="1">GH16 domain-containing protein</fullName>
    </recommendedName>
</protein>
<dbReference type="PROSITE" id="PS51762">
    <property type="entry name" value="GH16_2"/>
    <property type="match status" value="1"/>
</dbReference>